<evidence type="ECO:0000259" key="5">
    <source>
        <dbReference type="Pfam" id="PF01738"/>
    </source>
</evidence>
<dbReference type="SUPFAM" id="SSF51905">
    <property type="entry name" value="FAD/NAD(P)-binding domain"/>
    <property type="match status" value="2"/>
</dbReference>
<feature type="domain" description="Dienelactone hydrolase" evidence="5">
    <location>
        <begin position="594"/>
        <end position="778"/>
    </location>
</feature>
<evidence type="ECO:0000313" key="7">
    <source>
        <dbReference type="Proteomes" id="UP001305779"/>
    </source>
</evidence>
<dbReference type="InterPro" id="IPR020946">
    <property type="entry name" value="Flavin_mOase-like"/>
</dbReference>
<dbReference type="SUPFAM" id="SSF53474">
    <property type="entry name" value="alpha/beta-Hydrolases"/>
    <property type="match status" value="1"/>
</dbReference>
<dbReference type="Gene3D" id="3.40.50.1820">
    <property type="entry name" value="alpha/beta hydrolase"/>
    <property type="match status" value="1"/>
</dbReference>
<dbReference type="EMBL" id="JAXOVC010000004">
    <property type="protein sequence ID" value="KAK4502919.1"/>
    <property type="molecule type" value="Genomic_DNA"/>
</dbReference>
<evidence type="ECO:0000256" key="4">
    <source>
        <dbReference type="ARBA" id="ARBA00023002"/>
    </source>
</evidence>
<dbReference type="InterPro" id="IPR002925">
    <property type="entry name" value="Dienelactn_hydro"/>
</dbReference>
<dbReference type="Proteomes" id="UP001305779">
    <property type="component" value="Unassembled WGS sequence"/>
</dbReference>
<sequence length="804" mass="90073">MAGFEGTGSEPWPEIPIGNKNHGNAAVVIIGGGISGMCVAIDLLKRNKCRNFIILEKSSSLGGTWLDNKYPGCCCDVWSMLYSYSFAQNPDWSREYPGQEEILSYLIKVAQEYKLLQHFRFNTSVQDATWDDEAKKWKINVKTAPGSKEAEYNPEYEIKADFLVSAVGQLNVPQWPSIEGIDSFPGKKMHSARWDWSYDLKDKKIALVGNGCTAVQILPEIAKVAKHVTIFQRTPNWVVPRMDGPVSPFWRGVYKYVPGVMARKRAALMDFREWTYGFVAEAGGQTAQLFADQSKQMMEQQLPNRPDLWEKLTPKYNVGCKRIIISDDYFPAIAQENVTLETRPIHSIQGGSVKVTDTNGEPVSTSVDDYDLLVCATGFKTVDFMHPIKLTGKSGRPIDSVWKDGARALYGMTVEDMPNFGMLYGPNTNLGHNSIILMIEAQSRYINGLIKPVLEARKQGKALSLTPTKERMEEFNAQLQKELANSAFNDPNCNSWYKNEKGVITNNWSGTVVFYQKMVEDVKFDEYVAEGTGKDVVQGKGKLHVGRVKEETSVSDRTLALMGAASTAALVGGWLLRNSRYLQSVRARGLETATKALFIIYDVFGYSYQILQGADFLASQGYKVFMPDFFGDNPAPMTWMPMPDASGKEPPVNDKALDDFCEGPGNTEQTVEKVLRLRQKLQADDGRIKQWGLVGYCWGGFVANSLLDQKSPFGACVELHPGFPAKDVAEKVARPILALCSKDEPKQTYAHFKPHVRTEFQAVHFTNMVHGWMSARGDLYRPEVQKEYQRGYEIAAEFLTQRLG</sequence>
<dbReference type="PANTHER" id="PTHR42877:SF4">
    <property type="entry name" value="FAD_NAD(P)-BINDING DOMAIN-CONTAINING PROTEIN-RELATED"/>
    <property type="match status" value="1"/>
</dbReference>
<dbReference type="PANTHER" id="PTHR42877">
    <property type="entry name" value="L-ORNITHINE N(5)-MONOOXYGENASE-RELATED"/>
    <property type="match status" value="1"/>
</dbReference>
<keyword evidence="2" id="KW-0285">Flavoprotein</keyword>
<keyword evidence="4" id="KW-0560">Oxidoreductase</keyword>
<dbReference type="InterPro" id="IPR029058">
    <property type="entry name" value="AB_hydrolase_fold"/>
</dbReference>
<evidence type="ECO:0000313" key="6">
    <source>
        <dbReference type="EMBL" id="KAK4502919.1"/>
    </source>
</evidence>
<reference evidence="6 7" key="1">
    <citation type="journal article" date="2023" name="G3 (Bethesda)">
        <title>A chromosome-level genome assembly of Zasmidium syzygii isolated from banana leaves.</title>
        <authorList>
            <person name="van Westerhoven A.C."/>
            <person name="Mehrabi R."/>
            <person name="Talebi R."/>
            <person name="Steentjes M.B.F."/>
            <person name="Corcolon B."/>
            <person name="Chong P.A."/>
            <person name="Kema G.H.J."/>
            <person name="Seidl M.F."/>
        </authorList>
    </citation>
    <scope>NUCLEOTIDE SEQUENCE [LARGE SCALE GENOMIC DNA]</scope>
    <source>
        <strain evidence="6 7">P124</strain>
    </source>
</reference>
<proteinExistence type="inferred from homology"/>
<keyword evidence="3" id="KW-0274">FAD</keyword>
<organism evidence="6 7">
    <name type="scientific">Zasmidium cellare</name>
    <name type="common">Wine cellar mold</name>
    <name type="synonym">Racodium cellare</name>
    <dbReference type="NCBI Taxonomy" id="395010"/>
    <lineage>
        <taxon>Eukaryota</taxon>
        <taxon>Fungi</taxon>
        <taxon>Dikarya</taxon>
        <taxon>Ascomycota</taxon>
        <taxon>Pezizomycotina</taxon>
        <taxon>Dothideomycetes</taxon>
        <taxon>Dothideomycetidae</taxon>
        <taxon>Mycosphaerellales</taxon>
        <taxon>Mycosphaerellaceae</taxon>
        <taxon>Zasmidium</taxon>
    </lineage>
</organism>
<gene>
    <name evidence="6" type="ORF">PRZ48_006346</name>
</gene>
<dbReference type="InterPro" id="IPR036188">
    <property type="entry name" value="FAD/NAD-bd_sf"/>
</dbReference>
<accession>A0ABR0ENI1</accession>
<dbReference type="Gene3D" id="3.50.50.60">
    <property type="entry name" value="FAD/NAD(P)-binding domain"/>
    <property type="match status" value="2"/>
</dbReference>
<comment type="caution">
    <text evidence="6">The sequence shown here is derived from an EMBL/GenBank/DDBJ whole genome shotgun (WGS) entry which is preliminary data.</text>
</comment>
<evidence type="ECO:0000256" key="2">
    <source>
        <dbReference type="ARBA" id="ARBA00022630"/>
    </source>
</evidence>
<keyword evidence="7" id="KW-1185">Reference proteome</keyword>
<dbReference type="InterPro" id="IPR051209">
    <property type="entry name" value="FAD-bind_Monooxygenase_sf"/>
</dbReference>
<name>A0ABR0ENI1_ZASCE</name>
<dbReference type="Pfam" id="PF00743">
    <property type="entry name" value="FMO-like"/>
    <property type="match status" value="1"/>
</dbReference>
<protein>
    <recommendedName>
        <fullName evidence="5">Dienelactone hydrolase domain-containing protein</fullName>
    </recommendedName>
</protein>
<dbReference type="Pfam" id="PF01738">
    <property type="entry name" value="DLH"/>
    <property type="match status" value="1"/>
</dbReference>
<comment type="similarity">
    <text evidence="1">Belongs to the FAD-binding monooxygenase family.</text>
</comment>
<evidence type="ECO:0000256" key="3">
    <source>
        <dbReference type="ARBA" id="ARBA00022827"/>
    </source>
</evidence>
<evidence type="ECO:0000256" key="1">
    <source>
        <dbReference type="ARBA" id="ARBA00010139"/>
    </source>
</evidence>